<reference evidence="2" key="1">
    <citation type="submission" date="2020-05" db="EMBL/GenBank/DDBJ databases">
        <authorList>
            <consortium name="Genoscope - CEA"/>
            <person name="William W."/>
        </authorList>
    </citation>
    <scope>NUCLEOTIDE SEQUENCE [LARGE SCALE GENOMIC DNA]</scope>
    <source>
        <strain evidence="2">PCC 7821</strain>
    </source>
</reference>
<dbReference type="RefSeq" id="WP_052338727.1">
    <property type="nucleotide sequence ID" value="NZ_LR812491.1"/>
</dbReference>
<dbReference type="AlphaFoldDB" id="A0A6J7ZUT3"/>
<keyword evidence="3" id="KW-1185">Reference proteome</keyword>
<sequence length="277" mass="31659">MSVESYKHPVSQLLSYGDCNKMNSDEWPNYVEELGFGEEHISELIRMATDKTFFDIGEETDRLDIWAPVHAWRTLAQLKAEAAIEGLNPIFHLDDDWVMSELPQVYSLIGPAAIPFLIAHLGDSDAEIYSRAIAIDALEKIGNFHPDFRDQCVAILTKQLSKFTEQDRDFNGILVGGLVGLKAVESARVIERAFATDRVEPFIVGDWWDVQVEFGLKSKDEVRPESENNYFRSFPNRIDISEESSTSNYNLGKLDQKTKAKRKQAQESRKKNRKKRK</sequence>
<dbReference type="GO" id="GO:0016829">
    <property type="term" value="F:lyase activity"/>
    <property type="evidence" value="ECO:0007669"/>
    <property type="project" value="UniProtKB-KW"/>
</dbReference>
<dbReference type="InterPro" id="IPR011989">
    <property type="entry name" value="ARM-like"/>
</dbReference>
<evidence type="ECO:0000256" key="1">
    <source>
        <dbReference type="SAM" id="MobiDB-lite"/>
    </source>
</evidence>
<dbReference type="Gene3D" id="1.25.10.10">
    <property type="entry name" value="Leucine-rich Repeat Variant"/>
    <property type="match status" value="1"/>
</dbReference>
<proteinExistence type="predicted"/>
<feature type="region of interest" description="Disordered" evidence="1">
    <location>
        <begin position="245"/>
        <end position="277"/>
    </location>
</feature>
<organism evidence="2 3">
    <name type="scientific">Planktothrix rubescens CCAP 1459/22</name>
    <dbReference type="NCBI Taxonomy" id="329571"/>
    <lineage>
        <taxon>Bacteria</taxon>
        <taxon>Bacillati</taxon>
        <taxon>Cyanobacteriota</taxon>
        <taxon>Cyanophyceae</taxon>
        <taxon>Oscillatoriophycideae</taxon>
        <taxon>Oscillatoriales</taxon>
        <taxon>Microcoleaceae</taxon>
        <taxon>Planktothrix</taxon>
    </lineage>
</organism>
<feature type="compositionally biased region" description="Basic and acidic residues" evidence="1">
    <location>
        <begin position="254"/>
        <end position="269"/>
    </location>
</feature>
<accession>A0A6J7ZUT3</accession>
<evidence type="ECO:0000313" key="2">
    <source>
        <dbReference type="EMBL" id="CAC5345738.1"/>
    </source>
</evidence>
<evidence type="ECO:0000313" key="3">
    <source>
        <dbReference type="Proteomes" id="UP000196521"/>
    </source>
</evidence>
<gene>
    <name evidence="2" type="ORF">PLAN_70315</name>
</gene>
<name>A0A6J7ZUT3_PLARU</name>
<dbReference type="EMBL" id="CZCZ02000017">
    <property type="protein sequence ID" value="CAC5345738.1"/>
    <property type="molecule type" value="Genomic_DNA"/>
</dbReference>
<dbReference type="Proteomes" id="UP000196521">
    <property type="component" value="Unassembled WGS sequence"/>
</dbReference>
<comment type="caution">
    <text evidence="2">The sequence shown here is derived from an EMBL/GenBank/DDBJ whole genome shotgun (WGS) entry which is preliminary data.</text>
</comment>
<protein>
    <submittedName>
        <fullName evidence="2">PBS lyase HEAT-like repeat protein</fullName>
    </submittedName>
</protein>